<proteinExistence type="predicted"/>
<keyword evidence="1" id="KW-1185">Reference proteome</keyword>
<evidence type="ECO:0000313" key="2">
    <source>
        <dbReference type="WBParaSite" id="jg1291"/>
    </source>
</evidence>
<dbReference type="Proteomes" id="UP000887574">
    <property type="component" value="Unplaced"/>
</dbReference>
<evidence type="ECO:0000313" key="1">
    <source>
        <dbReference type="Proteomes" id="UP000887574"/>
    </source>
</evidence>
<protein>
    <submittedName>
        <fullName evidence="2">Uncharacterized protein</fullName>
    </submittedName>
</protein>
<organism evidence="1 2">
    <name type="scientific">Ditylenchus dipsaci</name>
    <dbReference type="NCBI Taxonomy" id="166011"/>
    <lineage>
        <taxon>Eukaryota</taxon>
        <taxon>Metazoa</taxon>
        <taxon>Ecdysozoa</taxon>
        <taxon>Nematoda</taxon>
        <taxon>Chromadorea</taxon>
        <taxon>Rhabditida</taxon>
        <taxon>Tylenchina</taxon>
        <taxon>Tylenchomorpha</taxon>
        <taxon>Sphaerularioidea</taxon>
        <taxon>Anguinidae</taxon>
        <taxon>Anguininae</taxon>
        <taxon>Ditylenchus</taxon>
    </lineage>
</organism>
<accession>A0A915CUX4</accession>
<name>A0A915CUX4_9BILA</name>
<dbReference type="WBParaSite" id="jg1291">
    <property type="protein sequence ID" value="jg1291"/>
    <property type="gene ID" value="jg1291"/>
</dbReference>
<dbReference type="AlphaFoldDB" id="A0A915CUX4"/>
<sequence length="142" mass="16736">MQKEQLETAENYYQRYYGVNRPVVLPRYTHWNRQTAYDFGQYGNWYYPNYYPNVYINDFDAGRSSIRRLENDYSWTKGSHFPFSRADNVVNIALQQTSAPTCLHDIFFCVRAKYMSPGQNYASAVGPRRGPPYFAKEVGPRK</sequence>
<reference evidence="2" key="1">
    <citation type="submission" date="2022-11" db="UniProtKB">
        <authorList>
            <consortium name="WormBaseParasite"/>
        </authorList>
    </citation>
    <scope>IDENTIFICATION</scope>
</reference>